<dbReference type="NCBIfam" id="TIGR00666">
    <property type="entry name" value="PBP4"/>
    <property type="match status" value="1"/>
</dbReference>
<dbReference type="Gene3D" id="3.40.710.10">
    <property type="entry name" value="DD-peptidase/beta-lactamase superfamily"/>
    <property type="match status" value="2"/>
</dbReference>
<keyword evidence="4" id="KW-1185">Reference proteome</keyword>
<comment type="similarity">
    <text evidence="1">Belongs to the peptidase S13 family.</text>
</comment>
<keyword evidence="2" id="KW-0378">Hydrolase</keyword>
<reference evidence="3" key="1">
    <citation type="submission" date="2021-02" db="EMBL/GenBank/DDBJ databases">
        <authorList>
            <person name="Nowell W R."/>
        </authorList>
    </citation>
    <scope>NUCLEOTIDE SEQUENCE</scope>
</reference>
<name>A0A815PAJ3_9BILA</name>
<dbReference type="EMBL" id="CAJNOM010000452">
    <property type="protein sequence ID" value="CAF1446417.1"/>
    <property type="molecule type" value="Genomic_DNA"/>
</dbReference>
<dbReference type="InterPro" id="IPR000667">
    <property type="entry name" value="Peptidase_S13"/>
</dbReference>
<dbReference type="OrthoDB" id="10253650at2759"/>
<evidence type="ECO:0008006" key="5">
    <source>
        <dbReference type="Google" id="ProtNLM"/>
    </source>
</evidence>
<evidence type="ECO:0000313" key="4">
    <source>
        <dbReference type="Proteomes" id="UP000663832"/>
    </source>
</evidence>
<evidence type="ECO:0000256" key="2">
    <source>
        <dbReference type="ARBA" id="ARBA00022801"/>
    </source>
</evidence>
<evidence type="ECO:0000256" key="1">
    <source>
        <dbReference type="ARBA" id="ARBA00006096"/>
    </source>
</evidence>
<dbReference type="AlphaFoldDB" id="A0A815PAJ3"/>
<dbReference type="PANTHER" id="PTHR30023">
    <property type="entry name" value="D-ALANYL-D-ALANINE CARBOXYPEPTIDASE"/>
    <property type="match status" value="1"/>
</dbReference>
<dbReference type="PRINTS" id="PR00922">
    <property type="entry name" value="DADACBPTASE3"/>
</dbReference>
<evidence type="ECO:0000313" key="3">
    <source>
        <dbReference type="EMBL" id="CAF1446417.1"/>
    </source>
</evidence>
<protein>
    <recommendedName>
        <fullName evidence="5">D-alanyl-D-alanine carboxypeptidase/D-alanyl-D-alanine-endopeptidase</fullName>
    </recommendedName>
</protein>
<dbReference type="GO" id="GO:0006508">
    <property type="term" value="P:proteolysis"/>
    <property type="evidence" value="ECO:0007669"/>
    <property type="project" value="InterPro"/>
</dbReference>
<accession>A0A815PAJ3</accession>
<proteinExistence type="inferred from homology"/>
<dbReference type="InterPro" id="IPR012338">
    <property type="entry name" value="Beta-lactam/transpept-like"/>
</dbReference>
<dbReference type="GO" id="GO:0004185">
    <property type="term" value="F:serine-type carboxypeptidase activity"/>
    <property type="evidence" value="ECO:0007669"/>
    <property type="project" value="InterPro"/>
</dbReference>
<comment type="caution">
    <text evidence="3">The sequence shown here is derived from an EMBL/GenBank/DDBJ whole genome shotgun (WGS) entry which is preliminary data.</text>
</comment>
<sequence>MAILDNKTGNIVFASNKDVGLAPASTLKTITGAAALHYLGSDYRYETLLQYSGILDDYGTLDGYIYIVGGGDPTLGSSGWNETNGDTIIDRWAYLINDIGIKECRGIVADVSVWSDDTQTIPDGYLWGDIENYYGTGNSVLNWRENQFRLILSPGDAVGKPVTLIALVHPPSSLTIINEATTGPLGSGDRTNMYLPLDGNHRYLRGSLAIDLGKNFSIGGAVANSVLYVADELRQKMRWSTDTTDLIILKTKESINTVSDRSTLDVHHSPPMSDILYWFEQDSINLYGEIIIKTIGHKINSSANTILPTYCQNEHGIEQTAVATIDGSGLSPENRVTTWTLARVLFYVQRSSWFPIYRSALPIINGIRMKSGYIKNVLSYAGYVNKYVFSIIINNFNDDTNVMR</sequence>
<dbReference type="Pfam" id="PF02113">
    <property type="entry name" value="Peptidase_S13"/>
    <property type="match status" value="1"/>
</dbReference>
<gene>
    <name evidence="3" type="ORF">QVE165_LOCUS39992</name>
</gene>
<dbReference type="SUPFAM" id="SSF56601">
    <property type="entry name" value="beta-lactamase/transpeptidase-like"/>
    <property type="match status" value="1"/>
</dbReference>
<organism evidence="3 4">
    <name type="scientific">Adineta steineri</name>
    <dbReference type="NCBI Taxonomy" id="433720"/>
    <lineage>
        <taxon>Eukaryota</taxon>
        <taxon>Metazoa</taxon>
        <taxon>Spiralia</taxon>
        <taxon>Gnathifera</taxon>
        <taxon>Rotifera</taxon>
        <taxon>Eurotatoria</taxon>
        <taxon>Bdelloidea</taxon>
        <taxon>Adinetida</taxon>
        <taxon>Adinetidae</taxon>
        <taxon>Adineta</taxon>
    </lineage>
</organism>
<dbReference type="PANTHER" id="PTHR30023:SF0">
    <property type="entry name" value="PENICILLIN-SENSITIVE CARBOXYPEPTIDASE A"/>
    <property type="match status" value="1"/>
</dbReference>
<dbReference type="Proteomes" id="UP000663832">
    <property type="component" value="Unassembled WGS sequence"/>
</dbReference>
<dbReference type="GO" id="GO:0000270">
    <property type="term" value="P:peptidoglycan metabolic process"/>
    <property type="evidence" value="ECO:0007669"/>
    <property type="project" value="TreeGrafter"/>
</dbReference>